<evidence type="ECO:0000313" key="2">
    <source>
        <dbReference type="EMBL" id="APR04529.1"/>
    </source>
</evidence>
<dbReference type="KEGG" id="tcl:Tchl_1671"/>
<organism evidence="2 3">
    <name type="scientific">Thauera chlorobenzoica</name>
    <dbReference type="NCBI Taxonomy" id="96773"/>
    <lineage>
        <taxon>Bacteria</taxon>
        <taxon>Pseudomonadati</taxon>
        <taxon>Pseudomonadota</taxon>
        <taxon>Betaproteobacteria</taxon>
        <taxon>Rhodocyclales</taxon>
        <taxon>Zoogloeaceae</taxon>
        <taxon>Thauera</taxon>
    </lineage>
</organism>
<dbReference type="Proteomes" id="UP000185739">
    <property type="component" value="Chromosome"/>
</dbReference>
<dbReference type="EMBL" id="CP018839">
    <property type="protein sequence ID" value="APR04529.1"/>
    <property type="molecule type" value="Genomic_DNA"/>
</dbReference>
<accession>A0A1H5WTM2</accession>
<dbReference type="SUPFAM" id="SSF46894">
    <property type="entry name" value="C-terminal effector domain of the bipartite response regulators"/>
    <property type="match status" value="1"/>
</dbReference>
<dbReference type="RefSeq" id="WP_075148000.1">
    <property type="nucleotide sequence ID" value="NZ_CP018839.1"/>
</dbReference>
<proteinExistence type="predicted"/>
<evidence type="ECO:0000256" key="1">
    <source>
        <dbReference type="ARBA" id="ARBA00023125"/>
    </source>
</evidence>
<dbReference type="PROSITE" id="PS00622">
    <property type="entry name" value="HTH_LUXR_1"/>
    <property type="match status" value="1"/>
</dbReference>
<dbReference type="Pfam" id="PF00196">
    <property type="entry name" value="GerE"/>
    <property type="match status" value="1"/>
</dbReference>
<dbReference type="CDD" id="cd06170">
    <property type="entry name" value="LuxR_C_like"/>
    <property type="match status" value="1"/>
</dbReference>
<dbReference type="STRING" id="96773.Tchl_1671"/>
<dbReference type="SMART" id="SM00421">
    <property type="entry name" value="HTH_LUXR"/>
    <property type="match status" value="1"/>
</dbReference>
<keyword evidence="3" id="KW-1185">Reference proteome</keyword>
<dbReference type="PANTHER" id="PTHR43214">
    <property type="entry name" value="TWO-COMPONENT RESPONSE REGULATOR"/>
    <property type="match status" value="1"/>
</dbReference>
<reference evidence="2 3" key="1">
    <citation type="submission" date="2016-12" db="EMBL/GenBank/DDBJ databases">
        <title>Complete genome sequence of Thauera chlorobenzoica, a Betaproteobacterium degrading haloaromatics anaerobically to CO2 and halides.</title>
        <authorList>
            <person name="Goris T."/>
            <person name="Mergelsberg M."/>
            <person name="Boll M."/>
        </authorList>
    </citation>
    <scope>NUCLEOTIDE SEQUENCE [LARGE SCALE GENOMIC DNA]</scope>
    <source>
        <strain evidence="2 3">3CB1</strain>
    </source>
</reference>
<dbReference type="PANTHER" id="PTHR43214:SF43">
    <property type="entry name" value="TWO-COMPONENT RESPONSE REGULATOR"/>
    <property type="match status" value="1"/>
</dbReference>
<dbReference type="PROSITE" id="PS50043">
    <property type="entry name" value="HTH_LUXR_2"/>
    <property type="match status" value="1"/>
</dbReference>
<dbReference type="InterPro" id="IPR000792">
    <property type="entry name" value="Tscrpt_reg_LuxR_C"/>
</dbReference>
<dbReference type="InterPro" id="IPR011006">
    <property type="entry name" value="CheY-like_superfamily"/>
</dbReference>
<dbReference type="Gene3D" id="3.40.50.2300">
    <property type="match status" value="1"/>
</dbReference>
<name>A0A1H5WTM2_9RHOO</name>
<keyword evidence="1" id="KW-0238">DNA-binding</keyword>
<dbReference type="AlphaFoldDB" id="A0A1H5WTM2"/>
<dbReference type="GO" id="GO:0003677">
    <property type="term" value="F:DNA binding"/>
    <property type="evidence" value="ECO:0007669"/>
    <property type="project" value="UniProtKB-KW"/>
</dbReference>
<dbReference type="InterPro" id="IPR039420">
    <property type="entry name" value="WalR-like"/>
</dbReference>
<dbReference type="OrthoDB" id="561214at2"/>
<dbReference type="GO" id="GO:0006355">
    <property type="term" value="P:regulation of DNA-templated transcription"/>
    <property type="evidence" value="ECO:0007669"/>
    <property type="project" value="InterPro"/>
</dbReference>
<protein>
    <submittedName>
        <fullName evidence="2">Response regulator</fullName>
    </submittedName>
</protein>
<dbReference type="SUPFAM" id="SSF52172">
    <property type="entry name" value="CheY-like"/>
    <property type="match status" value="1"/>
</dbReference>
<sequence length="224" mass="23923">MEKKTATALVASPDESFCANVGVAAELADVRLVARVSRYVQLPVLLDALQADILVFDADPPEAEQDGQLASFHRSAPGTAILLATSTLTDERVSNALLQGVSGFVPKHCDRREYAEAMRAVQRGEIWLGREKLAHALTSLIDAVNLSARPRTPAGANEKLSPREEEIVGLISRGCTNKEIAKALGLSDKTVKAHLSHVFAKLGVTRRAQLALSRHPFGTSPAGG</sequence>
<evidence type="ECO:0000313" key="3">
    <source>
        <dbReference type="Proteomes" id="UP000185739"/>
    </source>
</evidence>
<dbReference type="PRINTS" id="PR00038">
    <property type="entry name" value="HTHLUXR"/>
</dbReference>
<gene>
    <name evidence="2" type="ORF">Tchl_1671</name>
</gene>
<dbReference type="InterPro" id="IPR016032">
    <property type="entry name" value="Sig_transdc_resp-reg_C-effctor"/>
</dbReference>